<comment type="caution">
    <text evidence="1">The sequence shown here is derived from an EMBL/GenBank/DDBJ whole genome shotgun (WGS) entry which is preliminary data.</text>
</comment>
<evidence type="ECO:0000313" key="2">
    <source>
        <dbReference type="Proteomes" id="UP001227126"/>
    </source>
</evidence>
<dbReference type="PANTHER" id="PTHR43737:SF1">
    <property type="entry name" value="DUF1501 DOMAIN-CONTAINING PROTEIN"/>
    <property type="match status" value="1"/>
</dbReference>
<dbReference type="PROSITE" id="PS51318">
    <property type="entry name" value="TAT"/>
    <property type="match status" value="1"/>
</dbReference>
<name>A0ABT7FDS9_9RHOB</name>
<reference evidence="1 2" key="1">
    <citation type="submission" date="2023-05" db="EMBL/GenBank/DDBJ databases">
        <title>Sedimentitalea sp. nov. JM2-8.</title>
        <authorList>
            <person name="Huang J."/>
        </authorList>
    </citation>
    <scope>NUCLEOTIDE SEQUENCE [LARGE SCALE GENOMIC DNA]</scope>
    <source>
        <strain evidence="1 2">JM2-8</strain>
    </source>
</reference>
<dbReference type="Proteomes" id="UP001227126">
    <property type="component" value="Unassembled WGS sequence"/>
</dbReference>
<proteinExistence type="predicted"/>
<evidence type="ECO:0000313" key="1">
    <source>
        <dbReference type="EMBL" id="MDK3073215.1"/>
    </source>
</evidence>
<dbReference type="PANTHER" id="PTHR43737">
    <property type="entry name" value="BLL7424 PROTEIN"/>
    <property type="match status" value="1"/>
</dbReference>
<dbReference type="RefSeq" id="WP_284485157.1">
    <property type="nucleotide sequence ID" value="NZ_JASNJE010000008.1"/>
</dbReference>
<gene>
    <name evidence="1" type="ORF">QO034_08855</name>
</gene>
<accession>A0ABT7FDS9</accession>
<dbReference type="EMBL" id="JASNJE010000008">
    <property type="protein sequence ID" value="MDK3073215.1"/>
    <property type="molecule type" value="Genomic_DNA"/>
</dbReference>
<protein>
    <submittedName>
        <fullName evidence="1">DUF1501 domain-containing protein</fullName>
    </submittedName>
</protein>
<organism evidence="1 2">
    <name type="scientific">Sedimentitalea xiamensis</name>
    <dbReference type="NCBI Taxonomy" id="3050037"/>
    <lineage>
        <taxon>Bacteria</taxon>
        <taxon>Pseudomonadati</taxon>
        <taxon>Pseudomonadota</taxon>
        <taxon>Alphaproteobacteria</taxon>
        <taxon>Rhodobacterales</taxon>
        <taxon>Paracoccaceae</taxon>
        <taxon>Sedimentitalea</taxon>
    </lineage>
</organism>
<keyword evidence="2" id="KW-1185">Reference proteome</keyword>
<dbReference type="InterPro" id="IPR006311">
    <property type="entry name" value="TAT_signal"/>
</dbReference>
<dbReference type="Pfam" id="PF07394">
    <property type="entry name" value="DUF1501"/>
    <property type="match status" value="1"/>
</dbReference>
<dbReference type="InterPro" id="IPR010869">
    <property type="entry name" value="DUF1501"/>
</dbReference>
<sequence>MRPSSSLDRRGFLLRSAFVGCSLAASPLLTPISLAAGPWDARLVVIILRGGMDSLDVVQPYGAPEYATLRAGLKAGPANGAADLDGFFALHPRLAPLMPLWRTGDLGFVHAVSTPYRDKRSHFDGQDLLEAGTDSLSGVRDGWLNRMLTQLPGVEARTAFAIGQGEMKLLTGAAPVADWTPDADLAISPQALRLADLVMQDDPAFHAALSEAMMLSEDGGMSGGRGQPHVKIAEFAAAQLRGDTRVASFSINGWDTHNRQERALGAALDRLSETILTLHAGLGAPVWQKTAIVAMTEFGRTVRVNGTGGTDHGTGGAMLLAGGAIRGGRVFGDWPGLAEADLYDGRDLMPTGDVRAPAAWIMRGLTGLDTAGLQSVVFPGLDMGGDPGFLL</sequence>